<dbReference type="GO" id="GO:0005737">
    <property type="term" value="C:cytoplasm"/>
    <property type="evidence" value="ECO:0007669"/>
    <property type="project" value="InterPro"/>
</dbReference>
<dbReference type="InterPro" id="IPR003682">
    <property type="entry name" value="rRNA_ssu_MeTfrase_G"/>
</dbReference>
<evidence type="ECO:0000313" key="7">
    <source>
        <dbReference type="Proteomes" id="UP000026915"/>
    </source>
</evidence>
<keyword evidence="7" id="KW-1185">Reference proteome</keyword>
<reference evidence="6 7" key="1">
    <citation type="journal article" date="2013" name="Genome Biol.">
        <title>The genome sequence of the most widely cultivated cacao type and its use to identify candidate genes regulating pod color.</title>
        <authorList>
            <person name="Motamayor J.C."/>
            <person name="Mockaitis K."/>
            <person name="Schmutz J."/>
            <person name="Haiminen N."/>
            <person name="Iii D.L."/>
            <person name="Cornejo O."/>
            <person name="Findley S.D."/>
            <person name="Zheng P."/>
            <person name="Utro F."/>
            <person name="Royaert S."/>
            <person name="Saski C."/>
            <person name="Jenkins J."/>
            <person name="Podicheti R."/>
            <person name="Zhao M."/>
            <person name="Scheffler B.E."/>
            <person name="Stack J.C."/>
            <person name="Feltus F.A."/>
            <person name="Mustiga G.M."/>
            <person name="Amores F."/>
            <person name="Phillips W."/>
            <person name="Marelli J.P."/>
            <person name="May G.D."/>
            <person name="Shapiro H."/>
            <person name="Ma J."/>
            <person name="Bustamante C.D."/>
            <person name="Schnell R.J."/>
            <person name="Main D."/>
            <person name="Gilbert D."/>
            <person name="Parida L."/>
            <person name="Kuhn D.N."/>
        </authorList>
    </citation>
    <scope>NUCLEOTIDE SEQUENCE [LARGE SCALE GENOMIC DNA]</scope>
    <source>
        <strain evidence="7">cv. Matina 1-6</strain>
    </source>
</reference>
<dbReference type="EMBL" id="CM001881">
    <property type="protein sequence ID" value="EOY20603.1"/>
    <property type="molecule type" value="Genomic_DNA"/>
</dbReference>
<dbReference type="FunFam" id="3.40.50.150:FF:000041">
    <property type="entry name" value="Ribosomal RNA small subunit methyltransferase G"/>
    <property type="match status" value="1"/>
</dbReference>
<dbReference type="Proteomes" id="UP000026915">
    <property type="component" value="Chromosome 3"/>
</dbReference>
<keyword evidence="3 6" id="KW-0489">Methyltransferase</keyword>
<evidence type="ECO:0000313" key="6">
    <source>
        <dbReference type="EMBL" id="EOY20603.1"/>
    </source>
</evidence>
<evidence type="ECO:0000256" key="1">
    <source>
        <dbReference type="ARBA" id="ARBA00022490"/>
    </source>
</evidence>
<keyword evidence="5" id="KW-0949">S-adenosyl-L-methionine</keyword>
<dbReference type="GO" id="GO:0008649">
    <property type="term" value="F:rRNA methyltransferase activity"/>
    <property type="evidence" value="ECO:0007669"/>
    <property type="project" value="InterPro"/>
</dbReference>
<gene>
    <name evidence="6" type="ORF">TCM_011980</name>
</gene>
<name>A0A061FU37_THECC</name>
<dbReference type="InterPro" id="IPR029063">
    <property type="entry name" value="SAM-dependent_MTases_sf"/>
</dbReference>
<dbReference type="PANTHER" id="PTHR31760">
    <property type="entry name" value="S-ADENOSYL-L-METHIONINE-DEPENDENT METHYLTRANSFERASES SUPERFAMILY PROTEIN"/>
    <property type="match status" value="1"/>
</dbReference>
<keyword evidence="4" id="KW-0808">Transferase</keyword>
<organism evidence="6 7">
    <name type="scientific">Theobroma cacao</name>
    <name type="common">Cacao</name>
    <name type="synonym">Cocoa</name>
    <dbReference type="NCBI Taxonomy" id="3641"/>
    <lineage>
        <taxon>Eukaryota</taxon>
        <taxon>Viridiplantae</taxon>
        <taxon>Streptophyta</taxon>
        <taxon>Embryophyta</taxon>
        <taxon>Tracheophyta</taxon>
        <taxon>Spermatophyta</taxon>
        <taxon>Magnoliopsida</taxon>
        <taxon>eudicotyledons</taxon>
        <taxon>Gunneridae</taxon>
        <taxon>Pentapetalae</taxon>
        <taxon>rosids</taxon>
        <taxon>malvids</taxon>
        <taxon>Malvales</taxon>
        <taxon>Malvaceae</taxon>
        <taxon>Byttnerioideae</taxon>
        <taxon>Theobroma</taxon>
    </lineage>
</organism>
<dbReference type="SMR" id="A0A061FU37"/>
<dbReference type="OrthoDB" id="784548at2759"/>
<dbReference type="SUPFAM" id="SSF53335">
    <property type="entry name" value="S-adenosyl-L-methionine-dependent methyltransferases"/>
    <property type="match status" value="1"/>
</dbReference>
<accession>A0A061FU37</accession>
<dbReference type="Gene3D" id="3.40.50.150">
    <property type="entry name" value="Vaccinia Virus protein VP39"/>
    <property type="match status" value="1"/>
</dbReference>
<proteinExistence type="inferred from homology"/>
<dbReference type="Gramene" id="Tc03v2_t000270.2">
    <property type="protein sequence ID" value="Tc03v2_p000270.2"/>
    <property type="gene ID" value="Tc03v2_g000270"/>
</dbReference>
<keyword evidence="1" id="KW-0963">Cytoplasm</keyword>
<evidence type="ECO:0000256" key="3">
    <source>
        <dbReference type="ARBA" id="ARBA00022603"/>
    </source>
</evidence>
<dbReference type="PANTHER" id="PTHR31760:SF0">
    <property type="entry name" value="S-ADENOSYL-L-METHIONINE-DEPENDENT METHYLTRANSFERASES SUPERFAMILY PROTEIN"/>
    <property type="match status" value="1"/>
</dbReference>
<dbReference type="Gramene" id="EOY20603">
    <property type="protein sequence ID" value="EOY20603"/>
    <property type="gene ID" value="TCM_011980"/>
</dbReference>
<evidence type="ECO:0000256" key="4">
    <source>
        <dbReference type="ARBA" id="ARBA00022679"/>
    </source>
</evidence>
<dbReference type="HAMAP" id="MF_00074">
    <property type="entry name" value="16SrRNA_methyltr_G"/>
    <property type="match status" value="1"/>
</dbReference>
<dbReference type="KEGG" id="tcc:18603833"/>
<keyword evidence="2" id="KW-0698">rRNA processing</keyword>
<dbReference type="AlphaFoldDB" id="A0A061FU37"/>
<dbReference type="NCBIfam" id="TIGR00138">
    <property type="entry name" value="rsmG_gidB"/>
    <property type="match status" value="1"/>
</dbReference>
<evidence type="ECO:0000256" key="5">
    <source>
        <dbReference type="ARBA" id="ARBA00022691"/>
    </source>
</evidence>
<dbReference type="CDD" id="cd02440">
    <property type="entry name" value="AdoMet_MTases"/>
    <property type="match status" value="1"/>
</dbReference>
<evidence type="ECO:0000256" key="2">
    <source>
        <dbReference type="ARBA" id="ARBA00022552"/>
    </source>
</evidence>
<dbReference type="Pfam" id="PF02527">
    <property type="entry name" value="GidB"/>
    <property type="match status" value="1"/>
</dbReference>
<protein>
    <submittedName>
        <fullName evidence="6">S-adenosyl-L-methionine-dependent methyltransferases superfamily protein isoform 2</fullName>
    </submittedName>
</protein>
<sequence length="308" mass="33943">MVVCRCKILNVPSSLGTLVKHLPLSKPKTSFPPPQTLSFNSQTSAAIRSSSSFETLTSRQKDQVRLYVDALLQWNQKMNLTAVKEVSEVMDRHIEDSLAIIPPIQNSYVSSCNDSFDNLRIVDVGTGAGLPGLVLAIACPGWAVTLVESVNKRCLFLEHVVNLTGLSNVQVVRERAENLGQDIGFREKFDVAVARAVAEMRVLAEYCLPLVRVGGLFVAAKGHDPKEEVRNAERAIKLLGASILQLRSVESHSPHGRRTAIICLKNHPTPRKYPRGPGKKCKGVHFPVKQLTWHRDMDNTVPQLGEGT</sequence>